<evidence type="ECO:0000256" key="1">
    <source>
        <dbReference type="ARBA" id="ARBA00022679"/>
    </source>
</evidence>
<dbReference type="InterPro" id="IPR003018">
    <property type="entry name" value="GAF"/>
</dbReference>
<dbReference type="EMBL" id="JBHTAR010000011">
    <property type="protein sequence ID" value="MFC7199756.1"/>
    <property type="molecule type" value="Genomic_DNA"/>
</dbReference>
<gene>
    <name evidence="8" type="ORF">ACFQJ9_10105</name>
</gene>
<dbReference type="GO" id="GO:0016301">
    <property type="term" value="F:kinase activity"/>
    <property type="evidence" value="ECO:0007669"/>
    <property type="project" value="UniProtKB-KW"/>
</dbReference>
<organism evidence="8 9">
    <name type="scientific">Halospeciosus flavus</name>
    <dbReference type="NCBI Taxonomy" id="3032283"/>
    <lineage>
        <taxon>Archaea</taxon>
        <taxon>Methanobacteriati</taxon>
        <taxon>Methanobacteriota</taxon>
        <taxon>Stenosarchaea group</taxon>
        <taxon>Halobacteria</taxon>
        <taxon>Halobacteriales</taxon>
        <taxon>Halobacteriaceae</taxon>
        <taxon>Halospeciosus</taxon>
    </lineage>
</organism>
<dbReference type="RefSeq" id="WP_279529680.1">
    <property type="nucleotide sequence ID" value="NZ_CP122312.1"/>
</dbReference>
<evidence type="ECO:0000313" key="8">
    <source>
        <dbReference type="EMBL" id="MFC7199756.1"/>
    </source>
</evidence>
<evidence type="ECO:0000256" key="2">
    <source>
        <dbReference type="ARBA" id="ARBA00022777"/>
    </source>
</evidence>
<dbReference type="PANTHER" id="PTHR44757:SF2">
    <property type="entry name" value="BIOFILM ARCHITECTURE MAINTENANCE PROTEIN MBAA"/>
    <property type="match status" value="1"/>
</dbReference>
<dbReference type="PROSITE" id="PS50110">
    <property type="entry name" value="RESPONSE_REGULATORY"/>
    <property type="match status" value="1"/>
</dbReference>
<keyword evidence="1" id="KW-0808">Transferase</keyword>
<keyword evidence="9" id="KW-1185">Reference proteome</keyword>
<dbReference type="InterPro" id="IPR011006">
    <property type="entry name" value="CheY-like_superfamily"/>
</dbReference>
<feature type="domain" description="PAS" evidence="6">
    <location>
        <begin position="139"/>
        <end position="209"/>
    </location>
</feature>
<evidence type="ECO:0000259" key="7">
    <source>
        <dbReference type="PROSITE" id="PS50113"/>
    </source>
</evidence>
<evidence type="ECO:0000256" key="4">
    <source>
        <dbReference type="SAM" id="Coils"/>
    </source>
</evidence>
<dbReference type="SUPFAM" id="SSF55785">
    <property type="entry name" value="PYP-like sensor domain (PAS domain)"/>
    <property type="match status" value="1"/>
</dbReference>
<dbReference type="PROSITE" id="PS50113">
    <property type="entry name" value="PAC"/>
    <property type="match status" value="1"/>
</dbReference>
<dbReference type="SUPFAM" id="SSF55781">
    <property type="entry name" value="GAF domain-like"/>
    <property type="match status" value="3"/>
</dbReference>
<evidence type="ECO:0000259" key="5">
    <source>
        <dbReference type="PROSITE" id="PS50110"/>
    </source>
</evidence>
<dbReference type="InterPro" id="IPR029016">
    <property type="entry name" value="GAF-like_dom_sf"/>
</dbReference>
<dbReference type="InterPro" id="IPR001789">
    <property type="entry name" value="Sig_transdc_resp-reg_receiver"/>
</dbReference>
<dbReference type="InterPro" id="IPR000014">
    <property type="entry name" value="PAS"/>
</dbReference>
<evidence type="ECO:0000256" key="3">
    <source>
        <dbReference type="PROSITE-ProRule" id="PRU00169"/>
    </source>
</evidence>
<feature type="domain" description="PAC" evidence="7">
    <location>
        <begin position="211"/>
        <end position="263"/>
    </location>
</feature>
<keyword evidence="2" id="KW-0418">Kinase</keyword>
<dbReference type="PANTHER" id="PTHR44757">
    <property type="entry name" value="DIGUANYLATE CYCLASE DGCP"/>
    <property type="match status" value="1"/>
</dbReference>
<dbReference type="InterPro" id="IPR000700">
    <property type="entry name" value="PAS-assoc_C"/>
</dbReference>
<dbReference type="InterPro" id="IPR035965">
    <property type="entry name" value="PAS-like_dom_sf"/>
</dbReference>
<sequence length="805" mass="89736">MESDKSHRILLVDDDSSFLQPLANRLEPLRVSFDVHTETDPTAALDRLEDGDDIDCVVGGNQLSNPPLPEFLHAVRNRESRLPFIGLVNGAETDPSELIEAGATNAFQKSTVQEHPERLATAVHDDAETYNDRQQLREGFEFLDTVLGSLDDVVYVTDTDGQPIYWNDAAHRITGYSSDEARQLDMLDFFPEDEHDVVLEALDTVLETGTVTFEVDFLTKQGRRVRYEFSGTTLHDQDGEVIGICGTGRNVAQRYSYEQTLHALLETTQDLFDATTREEIADVAVRATEYIVDNPLSAVYLYEDEQLVPVSTTDEAREVVGELPVYGVKEDTPAVRAFYTETAEFVEHAADIDDTHTRTSGWGVLYLPLGEYGVLALGFPRDDPITAMDRQLAEILVANTAAALDRHRGERTIKKREEMLETLHGTTRELIQTTDRDEIAEIIAADADDVLDLTAAAVFLWDDASGELRPVAQTEEVEALFGPLSTVHELGGSIWKTFVDGETTVINDATSEGEQTSFTGATGRDGKIARSQLFVPIGDFGIFISGSTRSDAFSETDIEFAELLTSNAATALERARREQTLEEKDQQLEARNEELRRVNRLNSIIRTINRGLIQANSRSEVQQLVCETLTDVDHYRFTWIGEETAVRDEYTPLAFAGEGQGILDQASGDRETTPIPERVQERGEPIVVNDIHRDRRVAAWRKAALNRGFRSLVCLPLRCDGHEYGFLEIYADQPQIFTDEEVTVLSELATQIANAIDAVERNEALLSGRETELEFEFPDIDDPLSRLARDADATIDVALRKQVVG</sequence>
<dbReference type="PROSITE" id="PS50112">
    <property type="entry name" value="PAS"/>
    <property type="match status" value="1"/>
</dbReference>
<accession>A0ABD5Z3I4</accession>
<dbReference type="Pfam" id="PF08448">
    <property type="entry name" value="PAS_4"/>
    <property type="match status" value="1"/>
</dbReference>
<reference evidence="8 9" key="1">
    <citation type="journal article" date="2019" name="Int. J. Syst. Evol. Microbiol.">
        <title>The Global Catalogue of Microorganisms (GCM) 10K type strain sequencing project: providing services to taxonomists for standard genome sequencing and annotation.</title>
        <authorList>
            <consortium name="The Broad Institute Genomics Platform"/>
            <consortium name="The Broad Institute Genome Sequencing Center for Infectious Disease"/>
            <person name="Wu L."/>
            <person name="Ma J."/>
        </authorList>
    </citation>
    <scope>NUCLEOTIDE SEQUENCE [LARGE SCALE GENOMIC DNA]</scope>
    <source>
        <strain evidence="8 9">XZGYJ-43</strain>
    </source>
</reference>
<dbReference type="SUPFAM" id="SSF52172">
    <property type="entry name" value="CheY-like"/>
    <property type="match status" value="1"/>
</dbReference>
<dbReference type="InterPro" id="IPR052155">
    <property type="entry name" value="Biofilm_reg_signaling"/>
</dbReference>
<keyword evidence="4" id="KW-0175">Coiled coil</keyword>
<dbReference type="InterPro" id="IPR013656">
    <property type="entry name" value="PAS_4"/>
</dbReference>
<comment type="caution">
    <text evidence="3">Lacks conserved residue(s) required for the propagation of feature annotation.</text>
</comment>
<dbReference type="SMART" id="SM00091">
    <property type="entry name" value="PAS"/>
    <property type="match status" value="1"/>
</dbReference>
<protein>
    <submittedName>
        <fullName evidence="8">GAF domain-containing protein</fullName>
    </submittedName>
</protein>
<name>A0ABD5Z3I4_9EURY</name>
<dbReference type="NCBIfam" id="TIGR00229">
    <property type="entry name" value="sensory_box"/>
    <property type="match status" value="1"/>
</dbReference>
<dbReference type="Gene3D" id="3.30.450.40">
    <property type="match status" value="3"/>
</dbReference>
<dbReference type="SMART" id="SM00065">
    <property type="entry name" value="GAF"/>
    <property type="match status" value="2"/>
</dbReference>
<dbReference type="Pfam" id="PF13185">
    <property type="entry name" value="GAF_2"/>
    <property type="match status" value="3"/>
</dbReference>
<feature type="domain" description="Response regulatory" evidence="5">
    <location>
        <begin position="8"/>
        <end position="124"/>
    </location>
</feature>
<evidence type="ECO:0000259" key="6">
    <source>
        <dbReference type="PROSITE" id="PS50112"/>
    </source>
</evidence>
<comment type="caution">
    <text evidence="8">The sequence shown here is derived from an EMBL/GenBank/DDBJ whole genome shotgun (WGS) entry which is preliminary data.</text>
</comment>
<evidence type="ECO:0000313" key="9">
    <source>
        <dbReference type="Proteomes" id="UP001596447"/>
    </source>
</evidence>
<feature type="coiled-coil region" evidence="4">
    <location>
        <begin position="574"/>
        <end position="601"/>
    </location>
</feature>
<dbReference type="Gene3D" id="3.40.50.2300">
    <property type="match status" value="1"/>
</dbReference>
<proteinExistence type="predicted"/>
<dbReference type="Gene3D" id="3.30.450.20">
    <property type="entry name" value="PAS domain"/>
    <property type="match status" value="1"/>
</dbReference>
<dbReference type="Proteomes" id="UP001596447">
    <property type="component" value="Unassembled WGS sequence"/>
</dbReference>
<dbReference type="AlphaFoldDB" id="A0ABD5Z3I4"/>
<dbReference type="CDD" id="cd00130">
    <property type="entry name" value="PAS"/>
    <property type="match status" value="1"/>
</dbReference>